<protein>
    <submittedName>
        <fullName evidence="2">Uncharacterized protein</fullName>
    </submittedName>
</protein>
<evidence type="ECO:0000313" key="2">
    <source>
        <dbReference type="EMBL" id="KAK9834657.1"/>
    </source>
</evidence>
<organism evidence="2 3">
    <name type="scientific">Apatococcus lobatus</name>
    <dbReference type="NCBI Taxonomy" id="904363"/>
    <lineage>
        <taxon>Eukaryota</taxon>
        <taxon>Viridiplantae</taxon>
        <taxon>Chlorophyta</taxon>
        <taxon>core chlorophytes</taxon>
        <taxon>Trebouxiophyceae</taxon>
        <taxon>Chlorellales</taxon>
        <taxon>Chlorellaceae</taxon>
        <taxon>Apatococcus</taxon>
    </lineage>
</organism>
<reference evidence="2 3" key="1">
    <citation type="journal article" date="2024" name="Nat. Commun.">
        <title>Phylogenomics reveals the evolutionary origins of lichenization in chlorophyte algae.</title>
        <authorList>
            <person name="Puginier C."/>
            <person name="Libourel C."/>
            <person name="Otte J."/>
            <person name="Skaloud P."/>
            <person name="Haon M."/>
            <person name="Grisel S."/>
            <person name="Petersen M."/>
            <person name="Berrin J.G."/>
            <person name="Delaux P.M."/>
            <person name="Dal Grande F."/>
            <person name="Keller J."/>
        </authorList>
    </citation>
    <scope>NUCLEOTIDE SEQUENCE [LARGE SCALE GENOMIC DNA]</scope>
    <source>
        <strain evidence="2 3">SAG 2145</strain>
    </source>
</reference>
<dbReference type="Proteomes" id="UP001438707">
    <property type="component" value="Unassembled WGS sequence"/>
</dbReference>
<feature type="region of interest" description="Disordered" evidence="1">
    <location>
        <begin position="1"/>
        <end position="108"/>
    </location>
</feature>
<gene>
    <name evidence="2" type="ORF">WJX74_006945</name>
</gene>
<feature type="compositionally biased region" description="Low complexity" evidence="1">
    <location>
        <begin position="34"/>
        <end position="43"/>
    </location>
</feature>
<comment type="caution">
    <text evidence="2">The sequence shown here is derived from an EMBL/GenBank/DDBJ whole genome shotgun (WGS) entry which is preliminary data.</text>
</comment>
<proteinExistence type="predicted"/>
<name>A0AAW1RLQ9_9CHLO</name>
<dbReference type="AlphaFoldDB" id="A0AAW1RLQ9"/>
<accession>A0AAW1RLQ9</accession>
<sequence length="358" mass="37737">MRSSPASLCGPLESSTSSPLLPHVDVRRLPSADSSLLSSELESAQNPPTLSCAQTNPIRYQTSGRTPTTSNQPGVRPPVDLLLSQGRIEPGQGGPSASLPPAPGSQQERCQYPELLAASCLNASYTHCPAAQARTINLQARYCSLLASTAGKSPLQGHPRSEHSQQLQSIMGQVMPLLAMFMESIPEQFIASQSISLLDGTSRMSATAFDSVKATALSMGLSIHQLDLIRALDDKYLQKVTGLCINREASLAALQMTTPAQILSPLGSPHKASSVAADMTQCSASFALQQEAYLHLIRTFALTILTPYQCSLLCAAAWPFLMEFPAIIGHILGAAAAWSGSGTVLATGPGGMRQPSIG</sequence>
<feature type="compositionally biased region" description="Low complexity" evidence="1">
    <location>
        <begin position="11"/>
        <end position="22"/>
    </location>
</feature>
<keyword evidence="3" id="KW-1185">Reference proteome</keyword>
<feature type="compositionally biased region" description="Polar residues" evidence="1">
    <location>
        <begin position="44"/>
        <end position="73"/>
    </location>
</feature>
<evidence type="ECO:0000256" key="1">
    <source>
        <dbReference type="SAM" id="MobiDB-lite"/>
    </source>
</evidence>
<evidence type="ECO:0000313" key="3">
    <source>
        <dbReference type="Proteomes" id="UP001438707"/>
    </source>
</evidence>
<dbReference type="EMBL" id="JALJOS010000009">
    <property type="protein sequence ID" value="KAK9834657.1"/>
    <property type="molecule type" value="Genomic_DNA"/>
</dbReference>